<accession>A0A086ZEI2</accession>
<proteinExistence type="predicted"/>
<sequence>MGTRSLANDATTYLPNAEDRRRLMDIKEALSHIAQDARETPDTVFDDMSGQSDFPVATLKVPGSPARPLTPELADVLMQVADQLSRGRAVFVAPYDTMLTTQDAADFLGVSRPTLVKLLEDGAIPFEKVGRHRRVLLADLQEYMNARHRENVGMFDELAADEDPRATLNNPLIS</sequence>
<dbReference type="GO" id="GO:0003677">
    <property type="term" value="F:DNA binding"/>
    <property type="evidence" value="ECO:0007669"/>
    <property type="project" value="InterPro"/>
</dbReference>
<evidence type="ECO:0000259" key="1">
    <source>
        <dbReference type="Pfam" id="PF12728"/>
    </source>
</evidence>
<comment type="caution">
    <text evidence="2">The sequence shown here is derived from an EMBL/GenBank/DDBJ whole genome shotgun (WGS) entry which is preliminary data.</text>
</comment>
<evidence type="ECO:0000313" key="2">
    <source>
        <dbReference type="EMBL" id="KFI44932.1"/>
    </source>
</evidence>
<protein>
    <submittedName>
        <fullName evidence="2">Toxin-antitoxin system, antitoxin component, MerR family</fullName>
    </submittedName>
</protein>
<dbReference type="NCBIfam" id="TIGR01764">
    <property type="entry name" value="excise"/>
    <property type="match status" value="1"/>
</dbReference>
<name>A0A086ZEI2_9BIFI</name>
<dbReference type="eggNOG" id="COG3311">
    <property type="taxonomic scope" value="Bacteria"/>
</dbReference>
<evidence type="ECO:0000313" key="3">
    <source>
        <dbReference type="Proteomes" id="UP000029108"/>
    </source>
</evidence>
<dbReference type="InterPro" id="IPR009061">
    <property type="entry name" value="DNA-bd_dom_put_sf"/>
</dbReference>
<dbReference type="SUPFAM" id="SSF46955">
    <property type="entry name" value="Putative DNA-binding domain"/>
    <property type="match status" value="1"/>
</dbReference>
<reference evidence="2 3" key="1">
    <citation type="submission" date="2014-03" db="EMBL/GenBank/DDBJ databases">
        <title>Genomics of Bifidobacteria.</title>
        <authorList>
            <person name="Ventura M."/>
            <person name="Milani C."/>
            <person name="Lugli G.A."/>
        </authorList>
    </citation>
    <scope>NUCLEOTIDE SEQUENCE [LARGE SCALE GENOMIC DNA]</scope>
    <source>
        <strain evidence="2 3">DSM 23969</strain>
    </source>
</reference>
<dbReference type="OrthoDB" id="26212at2"/>
<dbReference type="InterPro" id="IPR041657">
    <property type="entry name" value="HTH_17"/>
</dbReference>
<dbReference type="Pfam" id="PF12728">
    <property type="entry name" value="HTH_17"/>
    <property type="match status" value="1"/>
</dbReference>
<feature type="domain" description="Helix-turn-helix" evidence="1">
    <location>
        <begin position="98"/>
        <end position="147"/>
    </location>
</feature>
<organism evidence="2 3">
    <name type="scientific">Bifidobacterium biavatii DSM 23969</name>
    <dbReference type="NCBI Taxonomy" id="1437608"/>
    <lineage>
        <taxon>Bacteria</taxon>
        <taxon>Bacillati</taxon>
        <taxon>Actinomycetota</taxon>
        <taxon>Actinomycetes</taxon>
        <taxon>Bifidobacteriales</taxon>
        <taxon>Bifidobacteriaceae</taxon>
        <taxon>Bifidobacterium</taxon>
    </lineage>
</organism>
<dbReference type="STRING" id="1437608.GCA_000771645_00110"/>
<gene>
    <name evidence="2" type="ORF">BBIA_2249</name>
</gene>
<dbReference type="EMBL" id="JGYN01000044">
    <property type="protein sequence ID" value="KFI44932.1"/>
    <property type="molecule type" value="Genomic_DNA"/>
</dbReference>
<dbReference type="Proteomes" id="UP000029108">
    <property type="component" value="Unassembled WGS sequence"/>
</dbReference>
<dbReference type="AlphaFoldDB" id="A0A086ZEI2"/>
<keyword evidence="3" id="KW-1185">Reference proteome</keyword>
<dbReference type="InterPro" id="IPR010093">
    <property type="entry name" value="SinI_DNA-bd"/>
</dbReference>